<dbReference type="GO" id="GO:0008270">
    <property type="term" value="F:zinc ion binding"/>
    <property type="evidence" value="ECO:0007669"/>
    <property type="project" value="InterPro"/>
</dbReference>
<dbReference type="SUPFAM" id="SSF50129">
    <property type="entry name" value="GroES-like"/>
    <property type="match status" value="1"/>
</dbReference>
<gene>
    <name evidence="8" type="ORF">FNH08_09400</name>
</gene>
<dbReference type="InterPro" id="IPR002328">
    <property type="entry name" value="ADH_Zn_CS"/>
</dbReference>
<sequence>MSTTARAAVVESGGAPFTLSEVVLDEPGQGEALVRMVAAGLCHTDLGVASGGLPFPLPGVLGHEGAGVVEAVGPGVTGVAPGDHVLLSFTSCGGCRNCRDGHPAYCAAWLPLNLLSGRRADGTSTISRGGEPLGGHFFGQSSFADRALVDERSLVKVDPDVPLDSIAPLGCGVQTGVGAVWNVLEPRAGSALVVLGAGAVGLSAVMAAALTPATTVIAIDRVGERLQLARELGATHTVNADEVADITAAIMEITGGQGADGVVETTGSVAVLRKGVDSLALRGTLVIVGAPPFGTEVSLDVNGMLGGKRVVGLTLGDNETQTAIPVLVQLVKEGKLPLDRLISRYTFEDIDQAVADMSGGKAIKPVLTF</sequence>
<dbReference type="GO" id="GO:0016491">
    <property type="term" value="F:oxidoreductase activity"/>
    <property type="evidence" value="ECO:0007669"/>
    <property type="project" value="UniProtKB-KW"/>
</dbReference>
<dbReference type="PROSITE" id="PS00059">
    <property type="entry name" value="ADH_ZINC"/>
    <property type="match status" value="1"/>
</dbReference>
<organism evidence="8 9">
    <name type="scientific">Streptomyces spongiae</name>
    <dbReference type="NCBI Taxonomy" id="565072"/>
    <lineage>
        <taxon>Bacteria</taxon>
        <taxon>Bacillati</taxon>
        <taxon>Actinomycetota</taxon>
        <taxon>Actinomycetes</taxon>
        <taxon>Kitasatosporales</taxon>
        <taxon>Streptomycetaceae</taxon>
        <taxon>Streptomyces</taxon>
    </lineage>
</organism>
<dbReference type="Gene3D" id="3.40.50.720">
    <property type="entry name" value="NAD(P)-binding Rossmann-like Domain"/>
    <property type="match status" value="1"/>
</dbReference>
<evidence type="ECO:0000313" key="9">
    <source>
        <dbReference type="Proteomes" id="UP000400924"/>
    </source>
</evidence>
<comment type="similarity">
    <text evidence="2 6">Belongs to the zinc-containing alcohol dehydrogenase family.</text>
</comment>
<protein>
    <submittedName>
        <fullName evidence="8">NAD(P)-dependent alcohol dehydrogenase</fullName>
    </submittedName>
</protein>
<reference evidence="8 9" key="1">
    <citation type="submission" date="2019-07" db="EMBL/GenBank/DDBJ databases">
        <title>New species of Amycolatopsis and Streptomyces.</title>
        <authorList>
            <person name="Duangmal K."/>
            <person name="Teo W.F.A."/>
            <person name="Lipun K."/>
        </authorList>
    </citation>
    <scope>NUCLEOTIDE SEQUENCE [LARGE SCALE GENOMIC DNA]</scope>
    <source>
        <strain evidence="8 9">NBRC 106415</strain>
    </source>
</reference>
<keyword evidence="5" id="KW-0560">Oxidoreductase</keyword>
<dbReference type="SMART" id="SM00829">
    <property type="entry name" value="PKS_ER"/>
    <property type="match status" value="1"/>
</dbReference>
<dbReference type="AlphaFoldDB" id="A0A5N8XE25"/>
<keyword evidence="9" id="KW-1185">Reference proteome</keyword>
<evidence type="ECO:0000256" key="3">
    <source>
        <dbReference type="ARBA" id="ARBA00022723"/>
    </source>
</evidence>
<dbReference type="Gene3D" id="3.90.180.10">
    <property type="entry name" value="Medium-chain alcohol dehydrogenases, catalytic domain"/>
    <property type="match status" value="1"/>
</dbReference>
<dbReference type="RefSeq" id="WP_152770929.1">
    <property type="nucleotide sequence ID" value="NZ_VJZC01000042.1"/>
</dbReference>
<evidence type="ECO:0000313" key="8">
    <source>
        <dbReference type="EMBL" id="MPY57366.1"/>
    </source>
</evidence>
<dbReference type="InterPro" id="IPR013149">
    <property type="entry name" value="ADH-like_C"/>
</dbReference>
<accession>A0A5N8XE25</accession>
<dbReference type="Pfam" id="PF00107">
    <property type="entry name" value="ADH_zinc_N"/>
    <property type="match status" value="1"/>
</dbReference>
<dbReference type="PANTHER" id="PTHR43350">
    <property type="entry name" value="NAD-DEPENDENT ALCOHOL DEHYDROGENASE"/>
    <property type="match status" value="1"/>
</dbReference>
<dbReference type="CDD" id="cd08278">
    <property type="entry name" value="benzyl_alcohol_DH"/>
    <property type="match status" value="1"/>
</dbReference>
<dbReference type="OrthoDB" id="334894at2"/>
<evidence type="ECO:0000256" key="2">
    <source>
        <dbReference type="ARBA" id="ARBA00008072"/>
    </source>
</evidence>
<evidence type="ECO:0000256" key="6">
    <source>
        <dbReference type="RuleBase" id="RU361277"/>
    </source>
</evidence>
<dbReference type="Pfam" id="PF08240">
    <property type="entry name" value="ADH_N"/>
    <property type="match status" value="1"/>
</dbReference>
<name>A0A5N8XE25_9ACTN</name>
<comment type="cofactor">
    <cofactor evidence="1 6">
        <name>Zn(2+)</name>
        <dbReference type="ChEBI" id="CHEBI:29105"/>
    </cofactor>
</comment>
<dbReference type="InterPro" id="IPR011032">
    <property type="entry name" value="GroES-like_sf"/>
</dbReference>
<dbReference type="InterPro" id="IPR013154">
    <property type="entry name" value="ADH-like_N"/>
</dbReference>
<proteinExistence type="inferred from homology"/>
<keyword evidence="4 6" id="KW-0862">Zinc</keyword>
<evidence type="ECO:0000256" key="1">
    <source>
        <dbReference type="ARBA" id="ARBA00001947"/>
    </source>
</evidence>
<dbReference type="SUPFAM" id="SSF51735">
    <property type="entry name" value="NAD(P)-binding Rossmann-fold domains"/>
    <property type="match status" value="1"/>
</dbReference>
<keyword evidence="3 6" id="KW-0479">Metal-binding</keyword>
<comment type="caution">
    <text evidence="8">The sequence shown here is derived from an EMBL/GenBank/DDBJ whole genome shotgun (WGS) entry which is preliminary data.</text>
</comment>
<evidence type="ECO:0000256" key="5">
    <source>
        <dbReference type="ARBA" id="ARBA00023002"/>
    </source>
</evidence>
<evidence type="ECO:0000259" key="7">
    <source>
        <dbReference type="SMART" id="SM00829"/>
    </source>
</evidence>
<evidence type="ECO:0000256" key="4">
    <source>
        <dbReference type="ARBA" id="ARBA00022833"/>
    </source>
</evidence>
<dbReference type="InterPro" id="IPR020843">
    <property type="entry name" value="ER"/>
</dbReference>
<feature type="domain" description="Enoyl reductase (ER)" evidence="7">
    <location>
        <begin position="14"/>
        <end position="367"/>
    </location>
</feature>
<dbReference type="Proteomes" id="UP000400924">
    <property type="component" value="Unassembled WGS sequence"/>
</dbReference>
<dbReference type="FunFam" id="3.40.50.720:FF:000003">
    <property type="entry name" value="S-(hydroxymethyl)glutathione dehydrogenase"/>
    <property type="match status" value="1"/>
</dbReference>
<dbReference type="InterPro" id="IPR036291">
    <property type="entry name" value="NAD(P)-bd_dom_sf"/>
</dbReference>
<dbReference type="EMBL" id="VJZC01000042">
    <property type="protein sequence ID" value="MPY57366.1"/>
    <property type="molecule type" value="Genomic_DNA"/>
</dbReference>
<dbReference type="PANTHER" id="PTHR43350:SF2">
    <property type="entry name" value="GROES-LIKE ZINC-BINDING ALCOHOL DEHYDROGENASE FAMILY PROTEIN"/>
    <property type="match status" value="1"/>
</dbReference>